<proteinExistence type="predicted"/>
<dbReference type="SMART" id="SM00034">
    <property type="entry name" value="CLECT"/>
    <property type="match status" value="1"/>
</dbReference>
<dbReference type="Pfam" id="PF00059">
    <property type="entry name" value="Lectin_C"/>
    <property type="match status" value="1"/>
</dbReference>
<evidence type="ECO:0000313" key="3">
    <source>
        <dbReference type="Proteomes" id="UP000001593"/>
    </source>
</evidence>
<dbReference type="Proteomes" id="UP000001593">
    <property type="component" value="Unassembled WGS sequence"/>
</dbReference>
<dbReference type="InterPro" id="IPR016187">
    <property type="entry name" value="CTDL_fold"/>
</dbReference>
<dbReference type="InParanoid" id="A7RLG3"/>
<accession>A7RLG3</accession>
<dbReference type="PANTHER" id="PTHR22803">
    <property type="entry name" value="MANNOSE, PHOSPHOLIPASE, LECTIN RECEPTOR RELATED"/>
    <property type="match status" value="1"/>
</dbReference>
<dbReference type="HOGENOM" id="CLU_049894_10_3_1"/>
<dbReference type="InterPro" id="IPR001304">
    <property type="entry name" value="C-type_lectin-like"/>
</dbReference>
<organism evidence="2 3">
    <name type="scientific">Nematostella vectensis</name>
    <name type="common">Starlet sea anemone</name>
    <dbReference type="NCBI Taxonomy" id="45351"/>
    <lineage>
        <taxon>Eukaryota</taxon>
        <taxon>Metazoa</taxon>
        <taxon>Cnidaria</taxon>
        <taxon>Anthozoa</taxon>
        <taxon>Hexacorallia</taxon>
        <taxon>Actiniaria</taxon>
        <taxon>Edwardsiidae</taxon>
        <taxon>Nematostella</taxon>
    </lineage>
</organism>
<feature type="domain" description="C-type lectin" evidence="1">
    <location>
        <begin position="1"/>
        <end position="88"/>
    </location>
</feature>
<keyword evidence="3" id="KW-1185">Reference proteome</keyword>
<name>A7RLG3_NEMVE</name>
<dbReference type="EMBL" id="DS469518">
    <property type="protein sequence ID" value="EDO47685.1"/>
    <property type="molecule type" value="Genomic_DNA"/>
</dbReference>
<evidence type="ECO:0000259" key="1">
    <source>
        <dbReference type="PROSITE" id="PS50041"/>
    </source>
</evidence>
<feature type="non-terminal residue" evidence="2">
    <location>
        <position position="103"/>
    </location>
</feature>
<dbReference type="CDD" id="cd00037">
    <property type="entry name" value="CLECT"/>
    <property type="match status" value="1"/>
</dbReference>
<dbReference type="Gene3D" id="3.10.100.10">
    <property type="entry name" value="Mannose-Binding Protein A, subunit A"/>
    <property type="match status" value="1"/>
</dbReference>
<dbReference type="InterPro" id="IPR050111">
    <property type="entry name" value="C-type_lectin/snaclec_domain"/>
</dbReference>
<dbReference type="eggNOG" id="KOG4297">
    <property type="taxonomic scope" value="Eukaryota"/>
</dbReference>
<dbReference type="PROSITE" id="PS50041">
    <property type="entry name" value="C_TYPE_LECTIN_2"/>
    <property type="match status" value="1"/>
</dbReference>
<dbReference type="InterPro" id="IPR016186">
    <property type="entry name" value="C-type_lectin-like/link_sf"/>
</dbReference>
<evidence type="ECO:0000313" key="2">
    <source>
        <dbReference type="EMBL" id="EDO47685.1"/>
    </source>
</evidence>
<dbReference type="STRING" id="45351.A7RLG3"/>
<protein>
    <recommendedName>
        <fullName evidence="1">C-type lectin domain-containing protein</fullName>
    </recommendedName>
</protein>
<gene>
    <name evidence="2" type="ORF">NEMVEDRAFT_v1g85784</name>
</gene>
<dbReference type="PhylomeDB" id="A7RLG3"/>
<feature type="non-terminal residue" evidence="2">
    <location>
        <position position="1"/>
    </location>
</feature>
<dbReference type="AlphaFoldDB" id="A7RLG3"/>
<reference evidence="2 3" key="1">
    <citation type="journal article" date="2007" name="Science">
        <title>Sea anemone genome reveals ancestral eumetazoan gene repertoire and genomic organization.</title>
        <authorList>
            <person name="Putnam N.H."/>
            <person name="Srivastava M."/>
            <person name="Hellsten U."/>
            <person name="Dirks B."/>
            <person name="Chapman J."/>
            <person name="Salamov A."/>
            <person name="Terry A."/>
            <person name="Shapiro H."/>
            <person name="Lindquist E."/>
            <person name="Kapitonov V.V."/>
            <person name="Jurka J."/>
            <person name="Genikhovich G."/>
            <person name="Grigoriev I.V."/>
            <person name="Lucas S.M."/>
            <person name="Steele R.E."/>
            <person name="Finnerty J.R."/>
            <person name="Technau U."/>
            <person name="Martindale M.Q."/>
            <person name="Rokhsar D.S."/>
        </authorList>
    </citation>
    <scope>NUCLEOTIDE SEQUENCE [LARGE SCALE GENOMIC DNA]</scope>
    <source>
        <strain evidence="3">CH2 X CH6</strain>
    </source>
</reference>
<dbReference type="SUPFAM" id="SSF56436">
    <property type="entry name" value="C-type lectin-like"/>
    <property type="match status" value="1"/>
</dbReference>
<sequence>TWSIAKSSCQEQGAFLATILTADENSFVASLLREGGKTSAWIGVNDHVTQDHYVWVDGSPIAFTNWSGGTPPTDANKNFGRIDDRGAWLTDLDQFISWPYVCK</sequence>